<evidence type="ECO:0000256" key="11">
    <source>
        <dbReference type="SAM" id="SignalP"/>
    </source>
</evidence>
<dbReference type="Proteomes" id="UP000694620">
    <property type="component" value="Chromosome 12"/>
</dbReference>
<dbReference type="SUPFAM" id="SSF49265">
    <property type="entry name" value="Fibronectin type III"/>
    <property type="match status" value="2"/>
</dbReference>
<evidence type="ECO:0000256" key="6">
    <source>
        <dbReference type="ARBA" id="ARBA00023136"/>
    </source>
</evidence>
<protein>
    <submittedName>
        <fullName evidence="13">Interleukin 2 receptor, gamma b</fullName>
    </submittedName>
</protein>
<keyword evidence="8" id="KW-0325">Glycoprotein</keyword>
<accession>A0A8C4SQB1</accession>
<evidence type="ECO:0000256" key="8">
    <source>
        <dbReference type="ARBA" id="ARBA00023180"/>
    </source>
</evidence>
<evidence type="ECO:0000259" key="12">
    <source>
        <dbReference type="PROSITE" id="PS50853"/>
    </source>
</evidence>
<dbReference type="InterPro" id="IPR048651">
    <property type="entry name" value="CRLF2-like_D1"/>
</dbReference>
<feature type="chain" id="PRO_5034989856" evidence="11">
    <location>
        <begin position="20"/>
        <end position="376"/>
    </location>
</feature>
<feature type="compositionally biased region" description="Basic and acidic residues" evidence="9">
    <location>
        <begin position="315"/>
        <end position="329"/>
    </location>
</feature>
<dbReference type="InterPro" id="IPR036116">
    <property type="entry name" value="FN3_sf"/>
</dbReference>
<dbReference type="CDD" id="cd00063">
    <property type="entry name" value="FN3"/>
    <property type="match status" value="1"/>
</dbReference>
<keyword evidence="14" id="KW-1185">Reference proteome</keyword>
<evidence type="ECO:0000313" key="13">
    <source>
        <dbReference type="Ensembl" id="ENSECRP00000018081.1"/>
    </source>
</evidence>
<dbReference type="InterPro" id="IPR048648">
    <property type="entry name" value="CRLF2-like_D2"/>
</dbReference>
<evidence type="ECO:0000256" key="3">
    <source>
        <dbReference type="ARBA" id="ARBA00022692"/>
    </source>
</evidence>
<keyword evidence="7" id="KW-0675">Receptor</keyword>
<gene>
    <name evidence="13" type="primary">il2rgb</name>
</gene>
<reference evidence="13" key="1">
    <citation type="submission" date="2021-06" db="EMBL/GenBank/DDBJ databases">
        <authorList>
            <consortium name="Wellcome Sanger Institute Data Sharing"/>
        </authorList>
    </citation>
    <scope>NUCLEOTIDE SEQUENCE [LARGE SCALE GENOMIC DNA]</scope>
</reference>
<dbReference type="GeneID" id="114662348"/>
<evidence type="ECO:0000256" key="9">
    <source>
        <dbReference type="SAM" id="MobiDB-lite"/>
    </source>
</evidence>
<dbReference type="PANTHER" id="PTHR23037:SF47">
    <property type="entry name" value="INTERLEUKIN 2 RECEPTOR SUBUNIT GAMMA"/>
    <property type="match status" value="1"/>
</dbReference>
<proteinExistence type="inferred from homology"/>
<feature type="transmembrane region" description="Helical" evidence="10">
    <location>
        <begin position="232"/>
        <end position="255"/>
    </location>
</feature>
<dbReference type="PROSITE" id="PS50853">
    <property type="entry name" value="FN3"/>
    <property type="match status" value="1"/>
</dbReference>
<feature type="signal peptide" evidence="11">
    <location>
        <begin position="1"/>
        <end position="19"/>
    </location>
</feature>
<dbReference type="RefSeq" id="XP_028671582.1">
    <property type="nucleotide sequence ID" value="XM_028815749.2"/>
</dbReference>
<dbReference type="AlphaFoldDB" id="A0A8C4SQB1"/>
<dbReference type="PANTHER" id="PTHR23037">
    <property type="entry name" value="CYTOKINE RECEPTOR"/>
    <property type="match status" value="1"/>
</dbReference>
<evidence type="ECO:0000256" key="1">
    <source>
        <dbReference type="ARBA" id="ARBA00004479"/>
    </source>
</evidence>
<evidence type="ECO:0000313" key="14">
    <source>
        <dbReference type="Proteomes" id="UP000694620"/>
    </source>
</evidence>
<dbReference type="Ensembl" id="ENSECRT00000018446.1">
    <property type="protein sequence ID" value="ENSECRP00000018081.1"/>
    <property type="gene ID" value="ENSECRG00000012091.1"/>
</dbReference>
<reference evidence="13" key="2">
    <citation type="submission" date="2025-08" db="UniProtKB">
        <authorList>
            <consortium name="Ensembl"/>
        </authorList>
    </citation>
    <scope>IDENTIFICATION</scope>
</reference>
<dbReference type="InterPro" id="IPR003961">
    <property type="entry name" value="FN3_dom"/>
</dbReference>
<dbReference type="GO" id="GO:0004896">
    <property type="term" value="F:cytokine receptor activity"/>
    <property type="evidence" value="ECO:0007669"/>
    <property type="project" value="TreeGrafter"/>
</dbReference>
<keyword evidence="6 10" id="KW-0472">Membrane</keyword>
<dbReference type="OrthoDB" id="8942047at2759"/>
<dbReference type="Pfam" id="PF21604">
    <property type="entry name" value="CRLF2_D1"/>
    <property type="match status" value="1"/>
</dbReference>
<comment type="similarity">
    <text evidence="2">Belongs to the type I cytokine receptor family. Type 5 subfamily.</text>
</comment>
<dbReference type="GeneTree" id="ENSGT00940000164309"/>
<comment type="subcellular location">
    <subcellularLocation>
        <location evidence="1">Membrane</location>
        <topology evidence="1">Single-pass type I membrane protein</topology>
    </subcellularLocation>
</comment>
<feature type="domain" description="Fibronectin type-III" evidence="12">
    <location>
        <begin position="119"/>
        <end position="215"/>
    </location>
</feature>
<feature type="region of interest" description="Disordered" evidence="9">
    <location>
        <begin position="315"/>
        <end position="376"/>
    </location>
</feature>
<dbReference type="InterPro" id="IPR013783">
    <property type="entry name" value="Ig-like_fold"/>
</dbReference>
<evidence type="ECO:0000256" key="2">
    <source>
        <dbReference type="ARBA" id="ARBA00008159"/>
    </source>
</evidence>
<evidence type="ECO:0000256" key="10">
    <source>
        <dbReference type="SAM" id="Phobius"/>
    </source>
</evidence>
<name>A0A8C4SQB1_ERPCA</name>
<dbReference type="Pfam" id="PF21605">
    <property type="entry name" value="CRLF2-like_D2"/>
    <property type="match status" value="1"/>
</dbReference>
<feature type="compositionally biased region" description="Low complexity" evidence="9">
    <location>
        <begin position="349"/>
        <end position="359"/>
    </location>
</feature>
<dbReference type="GO" id="GO:0009897">
    <property type="term" value="C:external side of plasma membrane"/>
    <property type="evidence" value="ECO:0007669"/>
    <property type="project" value="TreeGrafter"/>
</dbReference>
<evidence type="ECO:0000256" key="5">
    <source>
        <dbReference type="ARBA" id="ARBA00022989"/>
    </source>
</evidence>
<evidence type="ECO:0000256" key="7">
    <source>
        <dbReference type="ARBA" id="ARBA00023170"/>
    </source>
</evidence>
<keyword evidence="5 10" id="KW-1133">Transmembrane helix</keyword>
<keyword evidence="3 10" id="KW-0812">Transmembrane</keyword>
<evidence type="ECO:0000256" key="4">
    <source>
        <dbReference type="ARBA" id="ARBA00022729"/>
    </source>
</evidence>
<reference evidence="13" key="3">
    <citation type="submission" date="2025-09" db="UniProtKB">
        <authorList>
            <consortium name="Ensembl"/>
        </authorList>
    </citation>
    <scope>IDENTIFICATION</scope>
</reference>
<sequence length="376" mass="43117">MALGVILVIVAEFLQVVHTEGLAKPNISCIIYNQEYTQCMWSEHEVPQINYTFFRKYKKTMQYSECSQYIQKKEYNTGCKLEFNPDLKFSNFQVNLSSPKNSVQWDYTFQLKEKVLMNPPVNISVTSSSDNDINLTWNIPVTLKKGCLVSQVKYKNNKDVQWQTSPEIFKQTQFNLPFADESLLYEFYVKITVHSNCGGSSFWSDWSKPVYWGSNKSESLHPTEVTSFFHGYVFKAIICPVMGSAILLFLVCMLAQNERLRIILVPVIPNPGKNFEDLFGPYNGNFQEWMHISKDVVEGFKPNYTEPVWPVMERMESSHEISPEDRRTSNESQGSDCVLLIDNDEDDSMSTSSTSTSSTLPAPPYDEPLLGDKESM</sequence>
<keyword evidence="4 11" id="KW-0732">Signal</keyword>
<organism evidence="13 14">
    <name type="scientific">Erpetoichthys calabaricus</name>
    <name type="common">Rope fish</name>
    <name type="synonym">Calamoichthys calabaricus</name>
    <dbReference type="NCBI Taxonomy" id="27687"/>
    <lineage>
        <taxon>Eukaryota</taxon>
        <taxon>Metazoa</taxon>
        <taxon>Chordata</taxon>
        <taxon>Craniata</taxon>
        <taxon>Vertebrata</taxon>
        <taxon>Euteleostomi</taxon>
        <taxon>Actinopterygii</taxon>
        <taxon>Polypteriformes</taxon>
        <taxon>Polypteridae</taxon>
        <taxon>Erpetoichthys</taxon>
    </lineage>
</organism>
<dbReference type="Gene3D" id="2.60.40.10">
    <property type="entry name" value="Immunoglobulins"/>
    <property type="match status" value="2"/>
</dbReference>